<keyword evidence="8 18" id="KW-0812">Transmembrane</keyword>
<evidence type="ECO:0000256" key="10">
    <source>
        <dbReference type="ARBA" id="ARBA00022967"/>
    </source>
</evidence>
<evidence type="ECO:0000313" key="20">
    <source>
        <dbReference type="EMBL" id="QKV48859.1"/>
    </source>
</evidence>
<feature type="transmembrane region" description="Helical" evidence="18">
    <location>
        <begin position="314"/>
        <end position="336"/>
    </location>
</feature>
<dbReference type="PANTHER" id="PTHR46552">
    <property type="entry name" value="NADH-UBIQUINONE OXIDOREDUCTASE CHAIN 2"/>
    <property type="match status" value="1"/>
</dbReference>
<dbReference type="InterPro" id="IPR050175">
    <property type="entry name" value="Complex_I_Subunit_2"/>
</dbReference>
<feature type="transmembrane region" description="Helical" evidence="18">
    <location>
        <begin position="273"/>
        <end position="293"/>
    </location>
</feature>
<feature type="transmembrane region" description="Helical" evidence="18">
    <location>
        <begin position="12"/>
        <end position="33"/>
    </location>
</feature>
<feature type="domain" description="NADH:quinone oxidoreductase/Mrp antiporter transmembrane" evidence="19">
    <location>
        <begin position="24"/>
        <end position="284"/>
    </location>
</feature>
<name>A0A7D5AUG6_9CUCU</name>
<evidence type="ECO:0000256" key="16">
    <source>
        <dbReference type="ARBA" id="ARBA00023136"/>
    </source>
</evidence>
<organism evidence="20">
    <name type="scientific">Epicauta ruficeps</name>
    <dbReference type="NCBI Taxonomy" id="1884680"/>
    <lineage>
        <taxon>Eukaryota</taxon>
        <taxon>Metazoa</taxon>
        <taxon>Ecdysozoa</taxon>
        <taxon>Arthropoda</taxon>
        <taxon>Hexapoda</taxon>
        <taxon>Insecta</taxon>
        <taxon>Pterygota</taxon>
        <taxon>Neoptera</taxon>
        <taxon>Endopterygota</taxon>
        <taxon>Coleoptera</taxon>
        <taxon>Polyphaga</taxon>
        <taxon>Cucujiformia</taxon>
        <taxon>Meloidae</taxon>
        <taxon>Meloinae</taxon>
        <taxon>Epicauta</taxon>
    </lineage>
</organism>
<keyword evidence="11 18" id="KW-0249">Electron transport</keyword>
<evidence type="ECO:0000256" key="14">
    <source>
        <dbReference type="ARBA" id="ARBA00023075"/>
    </source>
</evidence>
<evidence type="ECO:0000256" key="4">
    <source>
        <dbReference type="ARBA" id="ARBA00012944"/>
    </source>
</evidence>
<comment type="similarity">
    <text evidence="3 18">Belongs to the complex I subunit 2 family.</text>
</comment>
<evidence type="ECO:0000256" key="13">
    <source>
        <dbReference type="ARBA" id="ARBA00023027"/>
    </source>
</evidence>
<dbReference type="EMBL" id="MN913338">
    <property type="protein sequence ID" value="QKV48859.1"/>
    <property type="molecule type" value="Genomic_DNA"/>
</dbReference>
<geneLocation type="mitochondrion" evidence="20"/>
<dbReference type="PRINTS" id="PR01436">
    <property type="entry name" value="NADHDHGNASE2"/>
</dbReference>
<keyword evidence="10 18" id="KW-1278">Translocase</keyword>
<keyword evidence="9 18" id="KW-0999">Mitochondrion inner membrane</keyword>
<keyword evidence="14 18" id="KW-0830">Ubiquinone</keyword>
<evidence type="ECO:0000256" key="7">
    <source>
        <dbReference type="ARBA" id="ARBA00022660"/>
    </source>
</evidence>
<comment type="subcellular location">
    <subcellularLocation>
        <location evidence="2 18">Mitochondrion inner membrane</location>
        <topology evidence="2 18">Multi-pass membrane protein</topology>
    </subcellularLocation>
</comment>
<feature type="transmembrane region" description="Helical" evidence="18">
    <location>
        <begin position="235"/>
        <end position="253"/>
    </location>
</feature>
<evidence type="ECO:0000256" key="8">
    <source>
        <dbReference type="ARBA" id="ARBA00022692"/>
    </source>
</evidence>
<keyword evidence="12 18" id="KW-1133">Transmembrane helix</keyword>
<feature type="transmembrane region" description="Helical" evidence="18">
    <location>
        <begin position="186"/>
        <end position="215"/>
    </location>
</feature>
<evidence type="ECO:0000256" key="1">
    <source>
        <dbReference type="ARBA" id="ARBA00003257"/>
    </source>
</evidence>
<comment type="function">
    <text evidence="1">Core subunit of the mitochondrial membrane respiratory chain NADH dehydrogenase (Complex I) that is believed to belong to the minimal assembly required for catalysis. Complex I functions in the transfer of electrons from NADH to the respiratory chain. The immediate electron acceptor for the enzyme is believed to be ubiquinone.</text>
</comment>
<comment type="function">
    <text evidence="18">Core subunit of the mitochondrial membrane respiratory chain NADH dehydrogenase (Complex I) which catalyzes electron transfer from NADH through the respiratory chain, using ubiquinone as an electron acceptor. Essential for the catalytic activity and assembly of complex I.</text>
</comment>
<evidence type="ECO:0000256" key="17">
    <source>
        <dbReference type="ARBA" id="ARBA00049551"/>
    </source>
</evidence>
<sequence>MMKLYKIMFFNSMVLGTIIAISSLSWLGMWLGLEVNLLSIIPLLNSPKNMLSSEASLKYFITQAMASLVLMLSITSMMITKEFIAPTMNLPLVTLLNSALLTKLGAAPFHFWFPEVMEGLSWFNCSILLTWQKIAPMALLMNNKMTVNFIIIIIIVSLTVSTLMSLNQLSLRKIMAFSSINHMAWMMSAMITSFSIWMIYLVIYFIITLNITYVFNYSKIYSISQIPSILNSNKMVKLTLMINFMSLGGLPPLLGFLPKWLTINWMITHNLTLMALVLIITTLIMLYVYIRILTSSLLVTHSENNKINFKMNKFVSFSFNFLAITSLTSCTLIFSLL</sequence>
<evidence type="ECO:0000256" key="9">
    <source>
        <dbReference type="ARBA" id="ARBA00022792"/>
    </source>
</evidence>
<evidence type="ECO:0000256" key="3">
    <source>
        <dbReference type="ARBA" id="ARBA00007012"/>
    </source>
</evidence>
<evidence type="ECO:0000256" key="6">
    <source>
        <dbReference type="ARBA" id="ARBA00022448"/>
    </source>
</evidence>
<gene>
    <name evidence="20" type="primary">ND2</name>
</gene>
<evidence type="ECO:0000256" key="5">
    <source>
        <dbReference type="ARBA" id="ARBA00021008"/>
    </source>
</evidence>
<proteinExistence type="inferred from homology"/>
<keyword evidence="7 18" id="KW-0679">Respiratory chain</keyword>
<dbReference type="AlphaFoldDB" id="A0A7D5AUG6"/>
<dbReference type="GO" id="GO:0005743">
    <property type="term" value="C:mitochondrial inner membrane"/>
    <property type="evidence" value="ECO:0007669"/>
    <property type="project" value="UniProtKB-SubCell"/>
</dbReference>
<dbReference type="PANTHER" id="PTHR46552:SF1">
    <property type="entry name" value="NADH-UBIQUINONE OXIDOREDUCTASE CHAIN 2"/>
    <property type="match status" value="1"/>
</dbReference>
<keyword evidence="6" id="KW-0813">Transport</keyword>
<evidence type="ECO:0000259" key="19">
    <source>
        <dbReference type="Pfam" id="PF00361"/>
    </source>
</evidence>
<dbReference type="Pfam" id="PF00361">
    <property type="entry name" value="Proton_antipo_M"/>
    <property type="match status" value="1"/>
</dbReference>
<protein>
    <recommendedName>
        <fullName evidence="5 18">NADH-ubiquinone oxidoreductase chain 2</fullName>
        <ecNumber evidence="4 18">7.1.1.2</ecNumber>
    </recommendedName>
</protein>
<keyword evidence="13 18" id="KW-0520">NAD</keyword>
<evidence type="ECO:0000256" key="2">
    <source>
        <dbReference type="ARBA" id="ARBA00004448"/>
    </source>
</evidence>
<evidence type="ECO:0000256" key="12">
    <source>
        <dbReference type="ARBA" id="ARBA00022989"/>
    </source>
</evidence>
<accession>A0A7D5AUG6</accession>
<dbReference type="EC" id="7.1.1.2" evidence="4 18"/>
<dbReference type="GO" id="GO:0008137">
    <property type="term" value="F:NADH dehydrogenase (ubiquinone) activity"/>
    <property type="evidence" value="ECO:0007669"/>
    <property type="project" value="UniProtKB-EC"/>
</dbReference>
<feature type="transmembrane region" description="Helical" evidence="18">
    <location>
        <begin position="147"/>
        <end position="166"/>
    </location>
</feature>
<evidence type="ECO:0000256" key="18">
    <source>
        <dbReference type="RuleBase" id="RU003403"/>
    </source>
</evidence>
<reference evidence="20" key="1">
    <citation type="journal article" date="2020" name="Mitochondrial DNA Part B Resour">
        <title>The complete mitochondrial genome of Epicauta ruficeps (Coleoptera: Meloidae).</title>
        <authorList>
            <person name="Han X."/>
            <person name="Li Y."/>
            <person name="Lu C."/>
            <person name="Liang G."/>
            <person name="Zhang F."/>
        </authorList>
    </citation>
    <scope>NUCLEOTIDE SEQUENCE</scope>
</reference>
<evidence type="ECO:0000256" key="11">
    <source>
        <dbReference type="ARBA" id="ARBA00022982"/>
    </source>
</evidence>
<feature type="transmembrane region" description="Helical" evidence="18">
    <location>
        <begin position="59"/>
        <end position="80"/>
    </location>
</feature>
<keyword evidence="16 18" id="KW-0472">Membrane</keyword>
<dbReference type="InterPro" id="IPR003917">
    <property type="entry name" value="NADH_UbQ_OxRdtase_chain2"/>
</dbReference>
<comment type="catalytic activity">
    <reaction evidence="17 18">
        <text>a ubiquinone + NADH + 5 H(+)(in) = a ubiquinol + NAD(+) + 4 H(+)(out)</text>
        <dbReference type="Rhea" id="RHEA:29091"/>
        <dbReference type="Rhea" id="RHEA-COMP:9565"/>
        <dbReference type="Rhea" id="RHEA-COMP:9566"/>
        <dbReference type="ChEBI" id="CHEBI:15378"/>
        <dbReference type="ChEBI" id="CHEBI:16389"/>
        <dbReference type="ChEBI" id="CHEBI:17976"/>
        <dbReference type="ChEBI" id="CHEBI:57540"/>
        <dbReference type="ChEBI" id="CHEBI:57945"/>
        <dbReference type="EC" id="7.1.1.2"/>
    </reaction>
</comment>
<dbReference type="InterPro" id="IPR001750">
    <property type="entry name" value="ND/Mrp_TM"/>
</dbReference>
<dbReference type="GO" id="GO:0006120">
    <property type="term" value="P:mitochondrial electron transport, NADH to ubiquinone"/>
    <property type="evidence" value="ECO:0007669"/>
    <property type="project" value="InterPro"/>
</dbReference>
<keyword evidence="15 18" id="KW-0496">Mitochondrion</keyword>
<evidence type="ECO:0000256" key="15">
    <source>
        <dbReference type="ARBA" id="ARBA00023128"/>
    </source>
</evidence>